<gene>
    <name evidence="2" type="ORF">RM812_21385</name>
</gene>
<sequence>MAESDNIGPALRIERGCASDEELAAVAVVLYSLSAGRGDETGTEDTPEAPLWQPERSAAAYRSPYSWR</sequence>
<organism evidence="2 3">
    <name type="scientific">Streptomyces lancefieldiae</name>
    <dbReference type="NCBI Taxonomy" id="3075520"/>
    <lineage>
        <taxon>Bacteria</taxon>
        <taxon>Bacillati</taxon>
        <taxon>Actinomycetota</taxon>
        <taxon>Actinomycetes</taxon>
        <taxon>Kitasatosporales</taxon>
        <taxon>Streptomycetaceae</taxon>
        <taxon>Streptomyces</taxon>
    </lineage>
</organism>
<feature type="region of interest" description="Disordered" evidence="1">
    <location>
        <begin position="36"/>
        <end position="68"/>
    </location>
</feature>
<protein>
    <submittedName>
        <fullName evidence="2">Acyl-CoA carboxylase subunit epsilon</fullName>
    </submittedName>
</protein>
<evidence type="ECO:0000313" key="2">
    <source>
        <dbReference type="EMBL" id="MDT0612748.1"/>
    </source>
</evidence>
<proteinExistence type="predicted"/>
<comment type="caution">
    <text evidence="2">The sequence shown here is derived from an EMBL/GenBank/DDBJ whole genome shotgun (WGS) entry which is preliminary data.</text>
</comment>
<reference evidence="2" key="1">
    <citation type="submission" date="2024-05" db="EMBL/GenBank/DDBJ databases">
        <title>30 novel species of actinomycetes from the DSMZ collection.</title>
        <authorList>
            <person name="Nouioui I."/>
        </authorList>
    </citation>
    <scope>NUCLEOTIDE SEQUENCE</scope>
    <source>
        <strain evidence="2">DSM 40712</strain>
    </source>
</reference>
<evidence type="ECO:0000256" key="1">
    <source>
        <dbReference type="SAM" id="MobiDB-lite"/>
    </source>
</evidence>
<evidence type="ECO:0000313" key="3">
    <source>
        <dbReference type="Proteomes" id="UP001180724"/>
    </source>
</evidence>
<dbReference type="InterPro" id="IPR032716">
    <property type="entry name" value="ACC_epsilon"/>
</dbReference>
<name>A0ABU3AUH5_9ACTN</name>
<dbReference type="RefSeq" id="WP_311574822.1">
    <property type="nucleotide sequence ID" value="NZ_JAVRFH010000021.1"/>
</dbReference>
<dbReference type="Pfam" id="PF13822">
    <property type="entry name" value="ACC_epsilon"/>
    <property type="match status" value="1"/>
</dbReference>
<dbReference type="Proteomes" id="UP001180724">
    <property type="component" value="Unassembled WGS sequence"/>
</dbReference>
<keyword evidence="3" id="KW-1185">Reference proteome</keyword>
<dbReference type="EMBL" id="JAVRFH010000021">
    <property type="protein sequence ID" value="MDT0612748.1"/>
    <property type="molecule type" value="Genomic_DNA"/>
</dbReference>
<accession>A0ABU3AUH5</accession>